<proteinExistence type="predicted"/>
<accession>A0A1M2V9R7</accession>
<reference evidence="2 3" key="1">
    <citation type="submission" date="2016-10" db="EMBL/GenBank/DDBJ databases">
        <title>Genome sequence of the basidiomycete white-rot fungus Trametes pubescens.</title>
        <authorList>
            <person name="Makela M.R."/>
            <person name="Granchi Z."/>
            <person name="Peng M."/>
            <person name="De Vries R.P."/>
            <person name="Grigoriev I."/>
            <person name="Riley R."/>
            <person name="Hilden K."/>
        </authorList>
    </citation>
    <scope>NUCLEOTIDE SEQUENCE [LARGE SCALE GENOMIC DNA]</scope>
    <source>
        <strain evidence="2 3">FBCC735</strain>
    </source>
</reference>
<protein>
    <submittedName>
        <fullName evidence="2">Uncharacterized protein</fullName>
    </submittedName>
</protein>
<comment type="caution">
    <text evidence="2">The sequence shown here is derived from an EMBL/GenBank/DDBJ whole genome shotgun (WGS) entry which is preliminary data.</text>
</comment>
<gene>
    <name evidence="2" type="ORF">TRAPUB_4921</name>
</gene>
<organism evidence="2 3">
    <name type="scientific">Trametes pubescens</name>
    <name type="common">White-rot fungus</name>
    <dbReference type="NCBI Taxonomy" id="154538"/>
    <lineage>
        <taxon>Eukaryota</taxon>
        <taxon>Fungi</taxon>
        <taxon>Dikarya</taxon>
        <taxon>Basidiomycota</taxon>
        <taxon>Agaricomycotina</taxon>
        <taxon>Agaricomycetes</taxon>
        <taxon>Polyporales</taxon>
        <taxon>Polyporaceae</taxon>
        <taxon>Trametes</taxon>
    </lineage>
</organism>
<evidence type="ECO:0000256" key="1">
    <source>
        <dbReference type="SAM" id="MobiDB-lite"/>
    </source>
</evidence>
<keyword evidence="3" id="KW-1185">Reference proteome</keyword>
<sequence>MIGLLGATDVSQEREVSIYVFHNTVKTESYAQLQSTESQRKPIREDARATGFAMSYAAASGAASTFLRFGGGLGVQFSWRDRFEDERGCDPVSALGMRGTMLDVSKSGTKSAGSARDQSMARCTPGGTKLTPRHA</sequence>
<evidence type="ECO:0000313" key="2">
    <source>
        <dbReference type="EMBL" id="OJT04378.1"/>
    </source>
</evidence>
<name>A0A1M2V9R7_TRAPU</name>
<evidence type="ECO:0000313" key="3">
    <source>
        <dbReference type="Proteomes" id="UP000184267"/>
    </source>
</evidence>
<dbReference type="Proteomes" id="UP000184267">
    <property type="component" value="Unassembled WGS sequence"/>
</dbReference>
<dbReference type="AlphaFoldDB" id="A0A1M2V9R7"/>
<dbReference type="EMBL" id="MNAD01001543">
    <property type="protein sequence ID" value="OJT04378.1"/>
    <property type="molecule type" value="Genomic_DNA"/>
</dbReference>
<feature type="region of interest" description="Disordered" evidence="1">
    <location>
        <begin position="100"/>
        <end position="135"/>
    </location>
</feature>